<keyword evidence="1" id="KW-0472">Membrane</keyword>
<feature type="transmembrane region" description="Helical" evidence="1">
    <location>
        <begin position="24"/>
        <end position="47"/>
    </location>
</feature>
<feature type="non-terminal residue" evidence="2">
    <location>
        <position position="1"/>
    </location>
</feature>
<dbReference type="EMBL" id="GG684832">
    <property type="protein sequence ID" value="EER00643.1"/>
    <property type="molecule type" value="Genomic_DNA"/>
</dbReference>
<name>C5LRK0_PERM5</name>
<accession>C5LRK0</accession>
<dbReference type="Proteomes" id="UP000007800">
    <property type="component" value="Unassembled WGS sequence"/>
</dbReference>
<gene>
    <name evidence="2" type="ORF">Pmar_PMAR025252</name>
</gene>
<evidence type="ECO:0000256" key="1">
    <source>
        <dbReference type="SAM" id="Phobius"/>
    </source>
</evidence>
<proteinExistence type="predicted"/>
<dbReference type="InParanoid" id="C5LRK0"/>
<keyword evidence="3" id="KW-1185">Reference proteome</keyword>
<organism evidence="3">
    <name type="scientific">Perkinsus marinus (strain ATCC 50983 / TXsc)</name>
    <dbReference type="NCBI Taxonomy" id="423536"/>
    <lineage>
        <taxon>Eukaryota</taxon>
        <taxon>Sar</taxon>
        <taxon>Alveolata</taxon>
        <taxon>Perkinsozoa</taxon>
        <taxon>Perkinsea</taxon>
        <taxon>Perkinsida</taxon>
        <taxon>Perkinsidae</taxon>
        <taxon>Perkinsus</taxon>
    </lineage>
</organism>
<evidence type="ECO:0000313" key="3">
    <source>
        <dbReference type="Proteomes" id="UP000007800"/>
    </source>
</evidence>
<reference evidence="2 3" key="1">
    <citation type="submission" date="2008-07" db="EMBL/GenBank/DDBJ databases">
        <authorList>
            <person name="El-Sayed N."/>
            <person name="Caler E."/>
            <person name="Inman J."/>
            <person name="Amedeo P."/>
            <person name="Hass B."/>
            <person name="Wortman J."/>
        </authorList>
    </citation>
    <scope>NUCLEOTIDE SEQUENCE [LARGE SCALE GENOMIC DNA]</scope>
    <source>
        <strain evidence="3">ATCC 50983 / TXsc</strain>
    </source>
</reference>
<dbReference type="AlphaFoldDB" id="C5LRK0"/>
<protein>
    <submittedName>
        <fullName evidence="2">Uncharacterized protein</fullName>
    </submittedName>
</protein>
<dbReference type="OrthoDB" id="416420at2759"/>
<keyword evidence="1" id="KW-0812">Transmembrane</keyword>
<dbReference type="GeneID" id="9043758"/>
<evidence type="ECO:0000313" key="2">
    <source>
        <dbReference type="EMBL" id="EER00643.1"/>
    </source>
</evidence>
<keyword evidence="1" id="KW-1133">Transmembrane helix</keyword>
<sequence length="97" mass="10437">VCSPWLPDFKPDDPSTWGGSHYDYYYMVLIAFCVLGAVGSLALIPYFNRVAAANLGVAQKDVKQMKEGDADSVIDGFDGESSKSAVKSDRVAVDLEG</sequence>
<dbReference type="RefSeq" id="XP_002767925.1">
    <property type="nucleotide sequence ID" value="XM_002767879.1"/>
</dbReference>